<dbReference type="Proteomes" id="UP000554286">
    <property type="component" value="Unassembled WGS sequence"/>
</dbReference>
<name>A0A7W6RCZ1_9PROT</name>
<evidence type="ECO:0000313" key="2">
    <source>
        <dbReference type="EMBL" id="MBB4266289.1"/>
    </source>
</evidence>
<feature type="region of interest" description="Disordered" evidence="1">
    <location>
        <begin position="1"/>
        <end position="27"/>
    </location>
</feature>
<reference evidence="2 3" key="1">
    <citation type="submission" date="2020-08" db="EMBL/GenBank/DDBJ databases">
        <title>Genome sequencing of Purple Non-Sulfur Bacteria from various extreme environments.</title>
        <authorList>
            <person name="Mayer M."/>
        </authorList>
    </citation>
    <scope>NUCLEOTIDE SEQUENCE [LARGE SCALE GENOMIC DNA]</scope>
    <source>
        <strain evidence="2 3">JA131</strain>
    </source>
</reference>
<feature type="compositionally biased region" description="Low complexity" evidence="1">
    <location>
        <begin position="410"/>
        <end position="425"/>
    </location>
</feature>
<feature type="compositionally biased region" description="Low complexity" evidence="1">
    <location>
        <begin position="221"/>
        <end position="233"/>
    </location>
</feature>
<comment type="caution">
    <text evidence="2">The sequence shown here is derived from an EMBL/GenBank/DDBJ whole genome shotgun (WGS) entry which is preliminary data.</text>
</comment>
<dbReference type="RefSeq" id="WP_184044509.1">
    <property type="nucleotide sequence ID" value="NZ_JACIGK010000012.1"/>
</dbReference>
<dbReference type="EMBL" id="JACIGK010000012">
    <property type="protein sequence ID" value="MBB4266289.1"/>
    <property type="molecule type" value="Genomic_DNA"/>
</dbReference>
<proteinExistence type="predicted"/>
<feature type="region of interest" description="Disordered" evidence="1">
    <location>
        <begin position="207"/>
        <end position="260"/>
    </location>
</feature>
<feature type="compositionally biased region" description="Pro residues" evidence="1">
    <location>
        <begin position="399"/>
        <end position="409"/>
    </location>
</feature>
<feature type="compositionally biased region" description="Gly residues" evidence="1">
    <location>
        <begin position="211"/>
        <end position="220"/>
    </location>
</feature>
<keyword evidence="3" id="KW-1185">Reference proteome</keyword>
<evidence type="ECO:0000313" key="3">
    <source>
        <dbReference type="Proteomes" id="UP000554286"/>
    </source>
</evidence>
<sequence length="593" mass="62381">MAVAPTRLPRGSYGDPMPRAPGPQGLRFITANPALEGYRRQEQAQQRRDVLARAEQAHDRAEGLRRITAEAAQARAGGAAPTWRRDYQQALAEGGHGREAMAAADATDTAEIKILEMAASGSPDRALHLARAQGIPVTPQMERMIRTPSVAGVMAEAAKIPGADKDPEWTRAYASARLNGLAPTQALERAGSVGNAATRFLDGFDPARYGLPGGTPGGASPGAPGAPGETPSALPSLRDGLRATESGGNPAALRSDTKSAGLYQHTPARLQDLGVYSGDGAWNGGFTIPGFPKVRTLADYLANPDAQEAVQTLHETDILRQIDTLGLGQYRGQTVGGVPINDNALVTMAHLGGMGGLRKFLETDGRYNPADANGTRLSDFGLKFGRGFQPLSAAAMLPALPPDTGPAPPQQQQQPAPQQQQPGGRTLTRQQLDLLRARARTDPEGAMKALWDTLGPPEAKPLRPVTMAGPDGAPVLGTFDPATGAYTPSTTPAPTSAARETDLLRQAQDAARKEADATVSRDPLGNVEDPDGWRRIYDAAFDAQMRLRGLDPEAARARMGPSALSTEVLPVPGDVSDLEALDDDAILRGAGLR</sequence>
<gene>
    <name evidence="2" type="ORF">GGD89_001920</name>
</gene>
<dbReference type="AlphaFoldDB" id="A0A7W6RCZ1"/>
<feature type="region of interest" description="Disordered" evidence="1">
    <location>
        <begin position="396"/>
        <end position="425"/>
    </location>
</feature>
<accession>A0A7W6RCZ1</accession>
<organism evidence="2 3">
    <name type="scientific">Roseospira visakhapatnamensis</name>
    <dbReference type="NCBI Taxonomy" id="390880"/>
    <lineage>
        <taxon>Bacteria</taxon>
        <taxon>Pseudomonadati</taxon>
        <taxon>Pseudomonadota</taxon>
        <taxon>Alphaproteobacteria</taxon>
        <taxon>Rhodospirillales</taxon>
        <taxon>Rhodospirillaceae</taxon>
        <taxon>Roseospira</taxon>
    </lineage>
</organism>
<protein>
    <submittedName>
        <fullName evidence="2">Uncharacterized protein</fullName>
    </submittedName>
</protein>
<evidence type="ECO:0000256" key="1">
    <source>
        <dbReference type="SAM" id="MobiDB-lite"/>
    </source>
</evidence>